<keyword evidence="8 10" id="KW-0238">DNA-binding</keyword>
<keyword evidence="9 10" id="KW-0804">Transcription</keyword>
<dbReference type="PROSITE" id="PS50044">
    <property type="entry name" value="SIGMA54_3"/>
    <property type="match status" value="1"/>
</dbReference>
<dbReference type="NCBIfam" id="NF009118">
    <property type="entry name" value="PRK12469.1"/>
    <property type="match status" value="1"/>
</dbReference>
<reference evidence="14 15" key="1">
    <citation type="submission" date="2016-10" db="EMBL/GenBank/DDBJ databases">
        <authorList>
            <person name="de Groot N.N."/>
        </authorList>
    </citation>
    <scope>NUCLEOTIDE SEQUENCE [LARGE SCALE GENOMIC DNA]</scope>
    <source>
        <strain evidence="14 15">DSM 16957</strain>
    </source>
</reference>
<evidence type="ECO:0000256" key="8">
    <source>
        <dbReference type="ARBA" id="ARBA00023125"/>
    </source>
</evidence>
<evidence type="ECO:0000256" key="11">
    <source>
        <dbReference type="SAM" id="MobiDB-lite"/>
    </source>
</evidence>
<dbReference type="OrthoDB" id="9814402at2"/>
<dbReference type="GO" id="GO:0003677">
    <property type="term" value="F:DNA binding"/>
    <property type="evidence" value="ECO:0007669"/>
    <property type="project" value="UniProtKB-KW"/>
</dbReference>
<dbReference type="EMBL" id="FNAG01000002">
    <property type="protein sequence ID" value="SDD33216.1"/>
    <property type="molecule type" value="Genomic_DNA"/>
</dbReference>
<evidence type="ECO:0000256" key="2">
    <source>
        <dbReference type="ARBA" id="ARBA00019942"/>
    </source>
</evidence>
<dbReference type="InterPro" id="IPR007046">
    <property type="entry name" value="RNA_pol_sigma_54_core-bd"/>
</dbReference>
<keyword evidence="5 10" id="KW-0548">Nucleotidyltransferase</keyword>
<dbReference type="PRINTS" id="PR00045">
    <property type="entry name" value="SIGMA54FCT"/>
</dbReference>
<keyword evidence="7 10" id="KW-0731">Sigma factor</keyword>
<comment type="similarity">
    <text evidence="1 10">Belongs to the sigma-54 factor family.</text>
</comment>
<evidence type="ECO:0000313" key="14">
    <source>
        <dbReference type="EMBL" id="SDD33216.1"/>
    </source>
</evidence>
<dbReference type="GO" id="GO:0016779">
    <property type="term" value="F:nucleotidyltransferase activity"/>
    <property type="evidence" value="ECO:0007669"/>
    <property type="project" value="UniProtKB-KW"/>
</dbReference>
<evidence type="ECO:0000259" key="12">
    <source>
        <dbReference type="Pfam" id="PF04552"/>
    </source>
</evidence>
<dbReference type="NCBIfam" id="TIGR02395">
    <property type="entry name" value="rpoN_sigma"/>
    <property type="match status" value="1"/>
</dbReference>
<dbReference type="GO" id="GO:0006352">
    <property type="term" value="P:DNA-templated transcription initiation"/>
    <property type="evidence" value="ECO:0007669"/>
    <property type="project" value="InterPro"/>
</dbReference>
<organism evidence="14 15">
    <name type="scientific">Aquimonas voraii</name>
    <dbReference type="NCBI Taxonomy" id="265719"/>
    <lineage>
        <taxon>Bacteria</taxon>
        <taxon>Pseudomonadati</taxon>
        <taxon>Pseudomonadota</taxon>
        <taxon>Gammaproteobacteria</taxon>
        <taxon>Lysobacterales</taxon>
        <taxon>Lysobacteraceae</taxon>
        <taxon>Aquimonas</taxon>
    </lineage>
</organism>
<dbReference type="PROSITE" id="PS00718">
    <property type="entry name" value="SIGMA54_2"/>
    <property type="match status" value="1"/>
</dbReference>
<dbReference type="PIRSF" id="PIRSF000774">
    <property type="entry name" value="RpoN"/>
    <property type="match status" value="1"/>
</dbReference>
<evidence type="ECO:0000313" key="15">
    <source>
        <dbReference type="Proteomes" id="UP000199603"/>
    </source>
</evidence>
<feature type="domain" description="RNA polymerase sigma factor 54 DNA-binding" evidence="12">
    <location>
        <begin position="326"/>
        <end position="484"/>
    </location>
</feature>
<dbReference type="STRING" id="265719.SAMN04488509_10232"/>
<feature type="compositionally biased region" description="Low complexity" evidence="11">
    <location>
        <begin position="57"/>
        <end position="72"/>
    </location>
</feature>
<evidence type="ECO:0000259" key="13">
    <source>
        <dbReference type="Pfam" id="PF04963"/>
    </source>
</evidence>
<dbReference type="Pfam" id="PF00309">
    <property type="entry name" value="Sigma54_AID"/>
    <property type="match status" value="1"/>
</dbReference>
<keyword evidence="6 10" id="KW-0805">Transcription regulation</keyword>
<evidence type="ECO:0000256" key="6">
    <source>
        <dbReference type="ARBA" id="ARBA00023015"/>
    </source>
</evidence>
<dbReference type="Gene3D" id="1.10.10.60">
    <property type="entry name" value="Homeodomain-like"/>
    <property type="match status" value="1"/>
</dbReference>
<dbReference type="GO" id="GO:0016987">
    <property type="term" value="F:sigma factor activity"/>
    <property type="evidence" value="ECO:0007669"/>
    <property type="project" value="UniProtKB-KW"/>
</dbReference>
<dbReference type="Proteomes" id="UP000199603">
    <property type="component" value="Unassembled WGS sequence"/>
</dbReference>
<evidence type="ECO:0000256" key="1">
    <source>
        <dbReference type="ARBA" id="ARBA00008798"/>
    </source>
</evidence>
<dbReference type="GO" id="GO:0001216">
    <property type="term" value="F:DNA-binding transcription activator activity"/>
    <property type="evidence" value="ECO:0007669"/>
    <property type="project" value="InterPro"/>
</dbReference>
<sequence length="486" mass="52942">MKPSLQLRMGQQLTLTPQLRQAIRLLQMSTVELETELNEAIESNPLLERAEDADPQAAGGDEASAAADAEAAGAGGNETGADEAATEVLESPLDYEPDWDLETAAGSGSSGGDGEDRLESLQGTVTESLHDHLLWQLGLSHLSARDQAIGRALIDAIGDDGYLQEDFDSVRATLRPEIEADADELQAVLAHIQQFDPLGVGARTLAECLCVQLRAQQDDSPAWALAQKIARGHLEDLARLGTLKLAQQLKLDAERVAEAVALLRRLDPKPGASYGGERVEYVAPDAYAWRQGGTWRVSLAPGCLPRVGINRQYEAMIGVAARGDASYLRGQLQEARWLIRSLETRADTILRVAECIVRQQSAFLEHGPEAMRPLVLREIAEELELHESTISRVTTRKYLHTPRGTFEFKHFFSSGVSTVDGGSASSTAIQAMIKRLIDAESPRKPLSDARLTELLQAEGISVARRTVAKYREAMSIPSSNERQRVS</sequence>
<dbReference type="NCBIfam" id="NF004595">
    <property type="entry name" value="PRK05932.1-2"/>
    <property type="match status" value="1"/>
</dbReference>
<gene>
    <name evidence="14" type="ORF">SAMN04488509_10232</name>
</gene>
<evidence type="ECO:0000256" key="9">
    <source>
        <dbReference type="ARBA" id="ARBA00023163"/>
    </source>
</evidence>
<accession>A0A1G6TXM5</accession>
<dbReference type="InterPro" id="IPR007634">
    <property type="entry name" value="RNA_pol_sigma_54_DNA-bd"/>
</dbReference>
<protein>
    <recommendedName>
        <fullName evidence="2 10">RNA polymerase sigma-54 factor</fullName>
    </recommendedName>
</protein>
<dbReference type="PANTHER" id="PTHR32248">
    <property type="entry name" value="RNA POLYMERASE SIGMA-54 FACTOR"/>
    <property type="match status" value="1"/>
</dbReference>
<comment type="function">
    <text evidence="10">Sigma factors are initiation factors that promote the attachment of RNA polymerase to specific initiation sites and are then released.</text>
</comment>
<dbReference type="GO" id="GO:0000428">
    <property type="term" value="C:DNA-directed RNA polymerase complex"/>
    <property type="evidence" value="ECO:0007669"/>
    <property type="project" value="UniProtKB-KW"/>
</dbReference>
<proteinExistence type="inferred from homology"/>
<evidence type="ECO:0000256" key="7">
    <source>
        <dbReference type="ARBA" id="ARBA00023082"/>
    </source>
</evidence>
<dbReference type="Gene3D" id="1.10.10.1330">
    <property type="entry name" value="RNA polymerase sigma-54 factor, core-binding domain"/>
    <property type="match status" value="1"/>
</dbReference>
<dbReference type="AlphaFoldDB" id="A0A1G6TXM5"/>
<keyword evidence="4 10" id="KW-0808">Transferase</keyword>
<dbReference type="Pfam" id="PF04552">
    <property type="entry name" value="Sigma54_DBD"/>
    <property type="match status" value="1"/>
</dbReference>
<dbReference type="Pfam" id="PF04963">
    <property type="entry name" value="Sigma54_CBD"/>
    <property type="match status" value="1"/>
</dbReference>
<feature type="region of interest" description="Disordered" evidence="11">
    <location>
        <begin position="42"/>
        <end position="118"/>
    </location>
</feature>
<dbReference type="InterPro" id="IPR038709">
    <property type="entry name" value="RpoN_core-bd_sf"/>
</dbReference>
<keyword evidence="3 10" id="KW-0240">DNA-directed RNA polymerase</keyword>
<evidence type="ECO:0000256" key="5">
    <source>
        <dbReference type="ARBA" id="ARBA00022695"/>
    </source>
</evidence>
<feature type="domain" description="RNA polymerase sigma factor 54 core-binding" evidence="13">
    <location>
        <begin position="126"/>
        <end position="313"/>
    </location>
</feature>
<keyword evidence="15" id="KW-1185">Reference proteome</keyword>
<evidence type="ECO:0000256" key="4">
    <source>
        <dbReference type="ARBA" id="ARBA00022679"/>
    </source>
</evidence>
<dbReference type="RefSeq" id="WP_091239560.1">
    <property type="nucleotide sequence ID" value="NZ_FNAG01000002.1"/>
</dbReference>
<evidence type="ECO:0000256" key="10">
    <source>
        <dbReference type="PIRNR" id="PIRNR000774"/>
    </source>
</evidence>
<name>A0A1G6TXM5_9GAMM</name>
<dbReference type="PANTHER" id="PTHR32248:SF4">
    <property type="entry name" value="RNA POLYMERASE SIGMA-54 FACTOR"/>
    <property type="match status" value="1"/>
</dbReference>
<evidence type="ECO:0000256" key="3">
    <source>
        <dbReference type="ARBA" id="ARBA00022478"/>
    </source>
</evidence>
<dbReference type="InterPro" id="IPR000394">
    <property type="entry name" value="RNA_pol_sigma_54"/>
</dbReference>
<dbReference type="PROSITE" id="PS00717">
    <property type="entry name" value="SIGMA54_1"/>
    <property type="match status" value="1"/>
</dbReference>